<proteinExistence type="predicted"/>
<accession>A0ABU8KTK8</accession>
<sequence length="167" mass="19466">MFTDADMLRLQQDQYRHDARNHTDILHLSKNDRLKHYGLHFAKYVGRLARGSAELISYDRTIIDTMLVSLSAANTMHQHLEAPTHLTKEDRQIDPLRTYADAAGRFADACEKIDHLEEFIPIARKANTDIMAWAVQMACERDLDLESGLRRRRGELRDRAFYIRDQL</sequence>
<evidence type="ECO:0000313" key="2">
    <source>
        <dbReference type="Proteomes" id="UP001387293"/>
    </source>
</evidence>
<reference evidence="1 2" key="1">
    <citation type="submission" date="2022-12" db="EMBL/GenBank/DDBJ databases">
        <authorList>
            <person name="Muema E."/>
        </authorList>
    </citation>
    <scope>NUCLEOTIDE SEQUENCE [LARGE SCALE GENOMIC DNA]</scope>
    <source>
        <strain evidence="2">1326</strain>
    </source>
</reference>
<dbReference type="Proteomes" id="UP001387293">
    <property type="component" value="Unassembled WGS sequence"/>
</dbReference>
<dbReference type="RefSeq" id="WP_337105704.1">
    <property type="nucleotide sequence ID" value="NZ_JAPYKS010000004.1"/>
</dbReference>
<gene>
    <name evidence="1" type="ORF">O7A60_07415</name>
</gene>
<dbReference type="EMBL" id="JAPYKS010000004">
    <property type="protein sequence ID" value="MEI9408593.1"/>
    <property type="molecule type" value="Genomic_DNA"/>
</dbReference>
<evidence type="ECO:0000313" key="1">
    <source>
        <dbReference type="EMBL" id="MEI9408593.1"/>
    </source>
</evidence>
<comment type="caution">
    <text evidence="1">The sequence shown here is derived from an EMBL/GenBank/DDBJ whole genome shotgun (WGS) entry which is preliminary data.</text>
</comment>
<organism evidence="1 2">
    <name type="scientific">Mesorhizobium salmacidum</name>
    <dbReference type="NCBI Taxonomy" id="3015171"/>
    <lineage>
        <taxon>Bacteria</taxon>
        <taxon>Pseudomonadati</taxon>
        <taxon>Pseudomonadota</taxon>
        <taxon>Alphaproteobacteria</taxon>
        <taxon>Hyphomicrobiales</taxon>
        <taxon>Phyllobacteriaceae</taxon>
        <taxon>Mesorhizobium</taxon>
    </lineage>
</organism>
<name>A0ABU8KTK8_9HYPH</name>
<keyword evidence="2" id="KW-1185">Reference proteome</keyword>
<protein>
    <submittedName>
        <fullName evidence="1">Uncharacterized protein</fullName>
    </submittedName>
</protein>